<evidence type="ECO:0008006" key="4">
    <source>
        <dbReference type="Google" id="ProtNLM"/>
    </source>
</evidence>
<keyword evidence="3" id="KW-1185">Reference proteome</keyword>
<name>A0A6A7AXM0_9PLEO</name>
<evidence type="ECO:0000313" key="3">
    <source>
        <dbReference type="Proteomes" id="UP000799423"/>
    </source>
</evidence>
<dbReference type="Proteomes" id="UP000799423">
    <property type="component" value="Unassembled WGS sequence"/>
</dbReference>
<organism evidence="2 3">
    <name type="scientific">Plenodomus tracheiphilus IPT5</name>
    <dbReference type="NCBI Taxonomy" id="1408161"/>
    <lineage>
        <taxon>Eukaryota</taxon>
        <taxon>Fungi</taxon>
        <taxon>Dikarya</taxon>
        <taxon>Ascomycota</taxon>
        <taxon>Pezizomycotina</taxon>
        <taxon>Dothideomycetes</taxon>
        <taxon>Pleosporomycetidae</taxon>
        <taxon>Pleosporales</taxon>
        <taxon>Pleosporineae</taxon>
        <taxon>Leptosphaeriaceae</taxon>
        <taxon>Plenodomus</taxon>
    </lineage>
</organism>
<reference evidence="2" key="1">
    <citation type="submission" date="2020-01" db="EMBL/GenBank/DDBJ databases">
        <authorList>
            <consortium name="DOE Joint Genome Institute"/>
            <person name="Haridas S."/>
            <person name="Albert R."/>
            <person name="Binder M."/>
            <person name="Bloem J."/>
            <person name="Labutti K."/>
            <person name="Salamov A."/>
            <person name="Andreopoulos B."/>
            <person name="Baker S.E."/>
            <person name="Barry K."/>
            <person name="Bills G."/>
            <person name="Bluhm B.H."/>
            <person name="Cannon C."/>
            <person name="Castanera R."/>
            <person name="Culley D.E."/>
            <person name="Daum C."/>
            <person name="Ezra D."/>
            <person name="Gonzalez J.B."/>
            <person name="Henrissat B."/>
            <person name="Kuo A."/>
            <person name="Liang C."/>
            <person name="Lipzen A."/>
            <person name="Lutzoni F."/>
            <person name="Magnuson J."/>
            <person name="Mondo S."/>
            <person name="Nolan M."/>
            <person name="Ohm R."/>
            <person name="Pangilinan J."/>
            <person name="Park H.-J."/>
            <person name="Ramirez L."/>
            <person name="Alfaro M."/>
            <person name="Sun H."/>
            <person name="Tritt A."/>
            <person name="Yoshinaga Y."/>
            <person name="Zwiers L.-H."/>
            <person name="Turgeon B.G."/>
            <person name="Goodwin S.B."/>
            <person name="Spatafora J.W."/>
            <person name="Crous P.W."/>
            <person name="Grigoriev I.V."/>
        </authorList>
    </citation>
    <scope>NUCLEOTIDE SEQUENCE</scope>
    <source>
        <strain evidence="2">IPT5</strain>
    </source>
</reference>
<keyword evidence="1" id="KW-0812">Transmembrane</keyword>
<keyword evidence="1" id="KW-1133">Transmembrane helix</keyword>
<sequence length="150" mass="16705">MSETRRYDGNVIMGAEAVTTMVVYKKGGDTPPLDGSDFVKLDTRQEGSVFVPAMREDSSYKSLDRWQASLIYMTNQIGVGIFSLQTSMQTLSLIPCIIGIIVIGILVTYNAYVLLQLFRRYLTVPYCGDCFKKTLQDGLQLGPPLVPKHD</sequence>
<keyword evidence="1" id="KW-0472">Membrane</keyword>
<dbReference type="EMBL" id="MU006322">
    <property type="protein sequence ID" value="KAF2847803.1"/>
    <property type="molecule type" value="Genomic_DNA"/>
</dbReference>
<evidence type="ECO:0000256" key="1">
    <source>
        <dbReference type="SAM" id="Phobius"/>
    </source>
</evidence>
<gene>
    <name evidence="2" type="ORF">T440DRAFT_520474</name>
</gene>
<accession>A0A6A7AXM0</accession>
<feature type="transmembrane region" description="Helical" evidence="1">
    <location>
        <begin position="92"/>
        <end position="115"/>
    </location>
</feature>
<protein>
    <recommendedName>
        <fullName evidence="4">Amino acid transporter transmembrane domain-containing protein</fullName>
    </recommendedName>
</protein>
<dbReference type="OrthoDB" id="294730at2759"/>
<dbReference type="AlphaFoldDB" id="A0A6A7AXM0"/>
<evidence type="ECO:0000313" key="2">
    <source>
        <dbReference type="EMBL" id="KAF2847803.1"/>
    </source>
</evidence>
<proteinExistence type="predicted"/>